<protein>
    <submittedName>
        <fullName evidence="1">Uncharacterized protein</fullName>
    </submittedName>
</protein>
<organism evidence="1">
    <name type="scientific">marine metagenome</name>
    <dbReference type="NCBI Taxonomy" id="408172"/>
    <lineage>
        <taxon>unclassified sequences</taxon>
        <taxon>metagenomes</taxon>
        <taxon>ecological metagenomes</taxon>
    </lineage>
</organism>
<gene>
    <name evidence="1" type="ORF">METZ01_LOCUS228762</name>
</gene>
<dbReference type="AlphaFoldDB" id="A0A382GL82"/>
<accession>A0A382GL82</accession>
<proteinExistence type="predicted"/>
<dbReference type="EMBL" id="UINC01056180">
    <property type="protein sequence ID" value="SVB75908.1"/>
    <property type="molecule type" value="Genomic_DNA"/>
</dbReference>
<feature type="non-terminal residue" evidence="1">
    <location>
        <position position="1"/>
    </location>
</feature>
<sequence length="65" mass="7670">VPGDTCPTINYVQEMLDQLIDRNREDTWSLTQRDVINNALEYVRSANQELRSSSKYWYDQCKKVA</sequence>
<reference evidence="1" key="1">
    <citation type="submission" date="2018-05" db="EMBL/GenBank/DDBJ databases">
        <authorList>
            <person name="Lanie J.A."/>
            <person name="Ng W.-L."/>
            <person name="Kazmierczak K.M."/>
            <person name="Andrzejewski T.M."/>
            <person name="Davidsen T.M."/>
            <person name="Wayne K.J."/>
            <person name="Tettelin H."/>
            <person name="Glass J.I."/>
            <person name="Rusch D."/>
            <person name="Podicherti R."/>
            <person name="Tsui H.-C.T."/>
            <person name="Winkler M.E."/>
        </authorList>
    </citation>
    <scope>NUCLEOTIDE SEQUENCE</scope>
</reference>
<evidence type="ECO:0000313" key="1">
    <source>
        <dbReference type="EMBL" id="SVB75908.1"/>
    </source>
</evidence>
<name>A0A382GL82_9ZZZZ</name>